<dbReference type="Proteomes" id="UP000078090">
    <property type="component" value="Unassembled WGS sequence"/>
</dbReference>
<protein>
    <recommendedName>
        <fullName evidence="1">Alginate export domain-containing protein</fullName>
    </recommendedName>
</protein>
<evidence type="ECO:0000313" key="3">
    <source>
        <dbReference type="Proteomes" id="UP000078090"/>
    </source>
</evidence>
<dbReference type="Gene3D" id="2.40.160.100">
    <property type="match status" value="1"/>
</dbReference>
<feature type="domain" description="Alginate export" evidence="1">
    <location>
        <begin position="66"/>
        <end position="465"/>
    </location>
</feature>
<dbReference type="InterPro" id="IPR025388">
    <property type="entry name" value="Alginate_export_dom"/>
</dbReference>
<dbReference type="Pfam" id="PF13372">
    <property type="entry name" value="Alginate_exp"/>
    <property type="match status" value="1"/>
</dbReference>
<dbReference type="InterPro" id="IPR053728">
    <property type="entry name" value="Alginate_Permeability_Chnl"/>
</dbReference>
<dbReference type="OrthoDB" id="9789168at2"/>
<organism evidence="2 3">
    <name type="scientific">Methylomonas methanica</name>
    <dbReference type="NCBI Taxonomy" id="421"/>
    <lineage>
        <taxon>Bacteria</taxon>
        <taxon>Pseudomonadati</taxon>
        <taxon>Pseudomonadota</taxon>
        <taxon>Gammaproteobacteria</taxon>
        <taxon>Methylococcales</taxon>
        <taxon>Methylococcaceae</taxon>
        <taxon>Methylomonas</taxon>
    </lineage>
</organism>
<dbReference type="RefSeq" id="WP_064010330.1">
    <property type="nucleotide sequence ID" value="NZ_LUUG01000112.1"/>
</dbReference>
<comment type="caution">
    <text evidence="2">The sequence shown here is derived from an EMBL/GenBank/DDBJ whole genome shotgun (WGS) entry which is preliminary data.</text>
</comment>
<dbReference type="AlphaFoldDB" id="A0A177LX80"/>
<proteinExistence type="predicted"/>
<sequence>MKLPLIYTIPTAGSLCLLLAWPGLGYAEDYYVPTKGYRVEPAPTDPPLYVRNLSKTQFEQFRDVKWLDVGLDFRTRYEYRENDYRPQRTGTSEWRADADNLWLLRTRAYVGIKEILDPLRFAVEMEDARSYNGLYPKTDADVNEFEMIQGYGELYFENALGHNRPISIRAGRMHLELLDRRLIGNNEFRNTTNNFDGYRVRFGKKQNNWDLDTFALQPVERLKYELDQPDEDTWIYGAVLSLKQWSEFITIQPYFLGRKTDGDPSNRVQANRKPTMDIYAPGLRAYGFFGGGFDFDADINKQFGRYGSLSANRGESLRQHDALAYSLELGYSFDHDWKPRASVYYGYGTGDKNAGDNINQRFDAFYGFNQPWSRNDYFSWDNIHAPKARLEFTPYKDVRIDTGYNAYWQESETGGWNRAGLRDTTGRSGAFLGHEFDIRLRHKLNAYVDWSMSYARFTPGDFTESRALPVAQGGQGAYTSEPSNFFYFEVSLNAFGDGKPTYK</sequence>
<reference evidence="2 3" key="1">
    <citation type="submission" date="2016-03" db="EMBL/GenBank/DDBJ databases">
        <authorList>
            <person name="Ploux O."/>
        </authorList>
    </citation>
    <scope>NUCLEOTIDE SEQUENCE [LARGE SCALE GENOMIC DNA]</scope>
    <source>
        <strain evidence="2 3">R-45363</strain>
    </source>
</reference>
<accession>A0A177LX80</accession>
<evidence type="ECO:0000259" key="1">
    <source>
        <dbReference type="Pfam" id="PF13372"/>
    </source>
</evidence>
<evidence type="ECO:0000313" key="2">
    <source>
        <dbReference type="EMBL" id="OAH97950.1"/>
    </source>
</evidence>
<name>A0A177LX80_METMH</name>
<dbReference type="EMBL" id="LUUG01000112">
    <property type="protein sequence ID" value="OAH97950.1"/>
    <property type="molecule type" value="Genomic_DNA"/>
</dbReference>
<gene>
    <name evidence="2" type="ORF">A1332_20940</name>
</gene>